<keyword evidence="4 8" id="KW-0297">G-protein coupled receptor</keyword>
<comment type="similarity">
    <text evidence="8">Belongs to the G-protein coupled receptor 1 family.</text>
</comment>
<dbReference type="EMBL" id="MU826369">
    <property type="protein sequence ID" value="KAJ7378074.1"/>
    <property type="molecule type" value="Genomic_DNA"/>
</dbReference>
<feature type="transmembrane region" description="Helical" evidence="10">
    <location>
        <begin position="170"/>
        <end position="189"/>
    </location>
</feature>
<proteinExistence type="inferred from homology"/>
<dbReference type="Proteomes" id="UP001163046">
    <property type="component" value="Unassembled WGS sequence"/>
</dbReference>
<evidence type="ECO:0000256" key="8">
    <source>
        <dbReference type="RuleBase" id="RU000688"/>
    </source>
</evidence>
<evidence type="ECO:0000313" key="12">
    <source>
        <dbReference type="EMBL" id="KAJ7378074.1"/>
    </source>
</evidence>
<evidence type="ECO:0000256" key="10">
    <source>
        <dbReference type="SAM" id="Phobius"/>
    </source>
</evidence>
<evidence type="ECO:0000259" key="11">
    <source>
        <dbReference type="PROSITE" id="PS50262"/>
    </source>
</evidence>
<dbReference type="OrthoDB" id="6022667at2759"/>
<evidence type="ECO:0000256" key="7">
    <source>
        <dbReference type="ARBA" id="ARBA00023224"/>
    </source>
</evidence>
<evidence type="ECO:0000256" key="5">
    <source>
        <dbReference type="ARBA" id="ARBA00023136"/>
    </source>
</evidence>
<dbReference type="GO" id="GO:0005886">
    <property type="term" value="C:plasma membrane"/>
    <property type="evidence" value="ECO:0007669"/>
    <property type="project" value="TreeGrafter"/>
</dbReference>
<keyword evidence="5 10" id="KW-0472">Membrane</keyword>
<evidence type="ECO:0000256" key="3">
    <source>
        <dbReference type="ARBA" id="ARBA00022989"/>
    </source>
</evidence>
<keyword evidence="2 8" id="KW-0812">Transmembrane</keyword>
<dbReference type="PANTHER" id="PTHR45695">
    <property type="entry name" value="LEUCOKININ RECEPTOR-RELATED"/>
    <property type="match status" value="1"/>
</dbReference>
<keyword evidence="7 8" id="KW-0807">Transducer</keyword>
<feature type="domain" description="G-protein coupled receptors family 1 profile" evidence="11">
    <location>
        <begin position="109"/>
        <end position="367"/>
    </location>
</feature>
<sequence>MLRKAGFIIQLIKLTKRRIKKKTSSTRLNHVKPLCRHNNNSSSSSSSSSTEQQRKHNANVCEAVRPRMDVQAKMSEKFNEIRAFRSELRTYYTTLFSIGCVFMALGTVENILVCCVLSKGRIGRATTKLSNFFILQLAITDLMFRAVSIIRRTTNKKNMEYSPVHCQVAIFSQFTCAAVTFVLLTGIAIDRYIHILFPLRSLTINTRKYLILLSMWLYSMLICSGFIASATVSPHGNIKFYRQRYPHLRSLRLNSTRNDTGSFSYKPVRKFCIPGASGSFERKVAFTIYFLFAFVLPLLLIIFTYTRITVFLWKRTKTNNRMNSSIIAKAKLRAIQMFILVVLSFLISWGPIMILDMLASYPLKKAK</sequence>
<evidence type="ECO:0000256" key="9">
    <source>
        <dbReference type="SAM" id="MobiDB-lite"/>
    </source>
</evidence>
<dbReference type="Gene3D" id="1.20.1070.10">
    <property type="entry name" value="Rhodopsin 7-helix transmembrane proteins"/>
    <property type="match status" value="1"/>
</dbReference>
<comment type="subcellular location">
    <subcellularLocation>
        <location evidence="1">Membrane</location>
        <topology evidence="1">Multi-pass membrane protein</topology>
    </subcellularLocation>
</comment>
<gene>
    <name evidence="12" type="ORF">OS493_024737</name>
</gene>
<feature type="transmembrane region" description="Helical" evidence="10">
    <location>
        <begin position="209"/>
        <end position="232"/>
    </location>
</feature>
<dbReference type="InterPro" id="IPR000276">
    <property type="entry name" value="GPCR_Rhodpsn"/>
</dbReference>
<organism evidence="12 13">
    <name type="scientific">Desmophyllum pertusum</name>
    <dbReference type="NCBI Taxonomy" id="174260"/>
    <lineage>
        <taxon>Eukaryota</taxon>
        <taxon>Metazoa</taxon>
        <taxon>Cnidaria</taxon>
        <taxon>Anthozoa</taxon>
        <taxon>Hexacorallia</taxon>
        <taxon>Scleractinia</taxon>
        <taxon>Caryophylliina</taxon>
        <taxon>Caryophylliidae</taxon>
        <taxon>Desmophyllum</taxon>
    </lineage>
</organism>
<feature type="transmembrane region" description="Helical" evidence="10">
    <location>
        <begin position="288"/>
        <end position="313"/>
    </location>
</feature>
<evidence type="ECO:0000256" key="1">
    <source>
        <dbReference type="ARBA" id="ARBA00004141"/>
    </source>
</evidence>
<evidence type="ECO:0000256" key="6">
    <source>
        <dbReference type="ARBA" id="ARBA00023170"/>
    </source>
</evidence>
<dbReference type="Pfam" id="PF00001">
    <property type="entry name" value="7tm_1"/>
    <property type="match status" value="2"/>
</dbReference>
<dbReference type="PRINTS" id="PR00237">
    <property type="entry name" value="GPCRRHODOPSN"/>
</dbReference>
<feature type="transmembrane region" description="Helical" evidence="10">
    <location>
        <begin position="129"/>
        <end position="150"/>
    </location>
</feature>
<feature type="region of interest" description="Disordered" evidence="9">
    <location>
        <begin position="22"/>
        <end position="57"/>
    </location>
</feature>
<dbReference type="InterPro" id="IPR017452">
    <property type="entry name" value="GPCR_Rhodpsn_7TM"/>
</dbReference>
<accession>A0A9X0CYG0</accession>
<dbReference type="SUPFAM" id="SSF81321">
    <property type="entry name" value="Family A G protein-coupled receptor-like"/>
    <property type="match status" value="1"/>
</dbReference>
<dbReference type="PROSITE" id="PS00237">
    <property type="entry name" value="G_PROTEIN_RECEP_F1_1"/>
    <property type="match status" value="1"/>
</dbReference>
<dbReference type="CDD" id="cd00637">
    <property type="entry name" value="7tm_classA_rhodopsin-like"/>
    <property type="match status" value="1"/>
</dbReference>
<evidence type="ECO:0000256" key="4">
    <source>
        <dbReference type="ARBA" id="ARBA00023040"/>
    </source>
</evidence>
<feature type="transmembrane region" description="Helical" evidence="10">
    <location>
        <begin position="334"/>
        <end position="355"/>
    </location>
</feature>
<evidence type="ECO:0000313" key="13">
    <source>
        <dbReference type="Proteomes" id="UP001163046"/>
    </source>
</evidence>
<feature type="compositionally biased region" description="Basic residues" evidence="9">
    <location>
        <begin position="22"/>
        <end position="35"/>
    </location>
</feature>
<evidence type="ECO:0000256" key="2">
    <source>
        <dbReference type="ARBA" id="ARBA00022692"/>
    </source>
</evidence>
<feature type="transmembrane region" description="Helical" evidence="10">
    <location>
        <begin position="95"/>
        <end position="117"/>
    </location>
</feature>
<dbReference type="PROSITE" id="PS50262">
    <property type="entry name" value="G_PROTEIN_RECEP_F1_2"/>
    <property type="match status" value="1"/>
</dbReference>
<keyword evidence="6 8" id="KW-0675">Receptor</keyword>
<keyword evidence="3 10" id="KW-1133">Transmembrane helix</keyword>
<reference evidence="12" key="1">
    <citation type="submission" date="2023-01" db="EMBL/GenBank/DDBJ databases">
        <title>Genome assembly of the deep-sea coral Lophelia pertusa.</title>
        <authorList>
            <person name="Herrera S."/>
            <person name="Cordes E."/>
        </authorList>
    </citation>
    <scope>NUCLEOTIDE SEQUENCE</scope>
    <source>
        <strain evidence="12">USNM1676648</strain>
        <tissue evidence="12">Polyp</tissue>
    </source>
</reference>
<name>A0A9X0CYG0_9CNID</name>
<dbReference type="AlphaFoldDB" id="A0A9X0CYG0"/>
<feature type="compositionally biased region" description="Low complexity" evidence="9">
    <location>
        <begin position="38"/>
        <end position="49"/>
    </location>
</feature>
<dbReference type="PANTHER" id="PTHR45695:SF9">
    <property type="entry name" value="LEUCOKININ RECEPTOR"/>
    <property type="match status" value="1"/>
</dbReference>
<keyword evidence="13" id="KW-1185">Reference proteome</keyword>
<protein>
    <recommendedName>
        <fullName evidence="11">G-protein coupled receptors family 1 profile domain-containing protein</fullName>
    </recommendedName>
</protein>
<comment type="caution">
    <text evidence="12">The sequence shown here is derived from an EMBL/GenBank/DDBJ whole genome shotgun (WGS) entry which is preliminary data.</text>
</comment>
<dbReference type="GO" id="GO:0004930">
    <property type="term" value="F:G protein-coupled receptor activity"/>
    <property type="evidence" value="ECO:0007669"/>
    <property type="project" value="UniProtKB-KW"/>
</dbReference>